<evidence type="ECO:0000313" key="5">
    <source>
        <dbReference type="Proteomes" id="UP000462760"/>
    </source>
</evidence>
<keyword evidence="3" id="KW-0472">Membrane</keyword>
<organism evidence="4 5">
    <name type="scientific">Anaerosalibacter bizertensis</name>
    <dbReference type="NCBI Taxonomy" id="932217"/>
    <lineage>
        <taxon>Bacteria</taxon>
        <taxon>Bacillati</taxon>
        <taxon>Bacillota</taxon>
        <taxon>Tissierellia</taxon>
        <taxon>Tissierellales</taxon>
        <taxon>Sporanaerobacteraceae</taxon>
        <taxon>Anaerosalibacter</taxon>
    </lineage>
</organism>
<evidence type="ECO:0000256" key="1">
    <source>
        <dbReference type="ARBA" id="ARBA00009108"/>
    </source>
</evidence>
<dbReference type="Proteomes" id="UP000462760">
    <property type="component" value="Unassembled WGS sequence"/>
</dbReference>
<feature type="coiled-coil region" evidence="2">
    <location>
        <begin position="40"/>
        <end position="74"/>
    </location>
</feature>
<dbReference type="OrthoDB" id="9776196at2"/>
<dbReference type="InterPro" id="IPR010273">
    <property type="entry name" value="DUF881"/>
</dbReference>
<dbReference type="Pfam" id="PF05949">
    <property type="entry name" value="DUF881"/>
    <property type="match status" value="1"/>
</dbReference>
<gene>
    <name evidence="4" type="ORF">FYJ27_02215</name>
</gene>
<dbReference type="PANTHER" id="PTHR37313:SF2">
    <property type="entry name" value="UPF0749 PROTEIN YLXX"/>
    <property type="match status" value="1"/>
</dbReference>
<comment type="similarity">
    <text evidence="1">Belongs to the UPF0749 family.</text>
</comment>
<proteinExistence type="inferred from homology"/>
<evidence type="ECO:0000256" key="3">
    <source>
        <dbReference type="SAM" id="Phobius"/>
    </source>
</evidence>
<protein>
    <submittedName>
        <fullName evidence="4">DUF881 domain-containing protein</fullName>
    </submittedName>
</protein>
<dbReference type="AlphaFoldDB" id="A0A844FF00"/>
<dbReference type="Gene3D" id="3.30.70.1880">
    <property type="entry name" value="Protein of unknown function DUF881"/>
    <property type="match status" value="1"/>
</dbReference>
<dbReference type="EMBL" id="VULR01000002">
    <property type="protein sequence ID" value="MSS42551.1"/>
    <property type="molecule type" value="Genomic_DNA"/>
</dbReference>
<name>A0A844FF00_9FIRM</name>
<evidence type="ECO:0000313" key="4">
    <source>
        <dbReference type="EMBL" id="MSS42551.1"/>
    </source>
</evidence>
<keyword evidence="3" id="KW-1133">Transmembrane helix</keyword>
<evidence type="ECO:0000256" key="2">
    <source>
        <dbReference type="SAM" id="Coils"/>
    </source>
</evidence>
<dbReference type="RefSeq" id="WP_154482495.1">
    <property type="nucleotide sequence ID" value="NZ_VULR01000002.1"/>
</dbReference>
<feature type="transmembrane region" description="Helical" evidence="3">
    <location>
        <begin position="6"/>
        <end position="26"/>
    </location>
</feature>
<keyword evidence="3" id="KW-0812">Transmembrane</keyword>
<keyword evidence="2" id="KW-0175">Coiled coil</keyword>
<accession>A0A844FF00</accession>
<comment type="caution">
    <text evidence="4">The sequence shown here is derived from an EMBL/GenBank/DDBJ whole genome shotgun (WGS) entry which is preliminary data.</text>
</comment>
<dbReference type="PANTHER" id="PTHR37313">
    <property type="entry name" value="UPF0749 PROTEIN RV1825"/>
    <property type="match status" value="1"/>
</dbReference>
<sequence>MKKDKIIFFVISTILGVLIGFQFNTVDSVKEASMAPGKEGEKIALKIEKLSQEKESLEEEIKERGKLLKKYEKSIMDEKTKGLIKETEKYKMISGYEEIEGPGIIIEINDLYDDYLYYSDDQVLVEKKELLTFIVNILRMANAEAISINDLRITGYTEIEVAGRHFEINGVSTNTPFSIKVIGNSSDLYKIIEHLVDDEYFDIKITKSNNITIPKFNKQIEFKNAEPIIEGSK</sequence>
<reference evidence="4 5" key="1">
    <citation type="submission" date="2019-08" db="EMBL/GenBank/DDBJ databases">
        <title>In-depth cultivation of the pig gut microbiome towards novel bacterial diversity and tailored functional studies.</title>
        <authorList>
            <person name="Wylensek D."/>
            <person name="Hitch T.C.A."/>
            <person name="Clavel T."/>
        </authorList>
    </citation>
    <scope>NUCLEOTIDE SEQUENCE [LARGE SCALE GENOMIC DNA]</scope>
    <source>
        <strain evidence="4 5">Med78-601-WT-4W-RMD-3</strain>
    </source>
</reference>